<dbReference type="Gene3D" id="1.20.58.900">
    <property type="match status" value="1"/>
</dbReference>
<dbReference type="FunFam" id="1.10.472.80:FF:000012">
    <property type="entry name" value="Small G protein signaling modulator 3"/>
    <property type="match status" value="1"/>
</dbReference>
<reference evidence="11" key="1">
    <citation type="journal article" date="2024" name="Gigascience">
        <title>Chromosome-level genome of the poultry shaft louse Menopon gallinae provides insight into the host-switching and adaptive evolution of parasitic lice.</title>
        <authorList>
            <person name="Xu Y."/>
            <person name="Ma L."/>
            <person name="Liu S."/>
            <person name="Liang Y."/>
            <person name="Liu Q."/>
            <person name="He Z."/>
            <person name="Tian L."/>
            <person name="Duan Y."/>
            <person name="Cai W."/>
            <person name="Li H."/>
            <person name="Song F."/>
        </authorList>
    </citation>
    <scope>NUCLEOTIDE SEQUENCE</scope>
    <source>
        <strain evidence="11">Cailab_2023a</strain>
    </source>
</reference>
<dbReference type="GO" id="GO:0031267">
    <property type="term" value="F:small GTPase binding"/>
    <property type="evidence" value="ECO:0007669"/>
    <property type="project" value="TreeGrafter"/>
</dbReference>
<feature type="domain" description="RUN" evidence="10">
    <location>
        <begin position="612"/>
        <end position="775"/>
    </location>
</feature>
<dbReference type="PROSITE" id="PS50826">
    <property type="entry name" value="RUN"/>
    <property type="match status" value="1"/>
</dbReference>
<dbReference type="InterPro" id="IPR050302">
    <property type="entry name" value="Rab_GAP_TBC_domain"/>
</dbReference>
<proteinExistence type="inferred from homology"/>
<dbReference type="InterPro" id="IPR004012">
    <property type="entry name" value="Run_dom"/>
</dbReference>
<dbReference type="PROSITE" id="PS50086">
    <property type="entry name" value="TBC_RABGAP"/>
    <property type="match status" value="1"/>
</dbReference>
<gene>
    <name evidence="11" type="ORF">PYX00_007510</name>
</gene>
<feature type="region of interest" description="Disordered" evidence="7">
    <location>
        <begin position="1"/>
        <end position="67"/>
    </location>
</feature>
<dbReference type="InterPro" id="IPR000195">
    <property type="entry name" value="Rab-GAP-TBC_dom"/>
</dbReference>
<organism evidence="11">
    <name type="scientific">Menopon gallinae</name>
    <name type="common">poultry shaft louse</name>
    <dbReference type="NCBI Taxonomy" id="328185"/>
    <lineage>
        <taxon>Eukaryota</taxon>
        <taxon>Metazoa</taxon>
        <taxon>Ecdysozoa</taxon>
        <taxon>Arthropoda</taxon>
        <taxon>Hexapoda</taxon>
        <taxon>Insecta</taxon>
        <taxon>Pterygota</taxon>
        <taxon>Neoptera</taxon>
        <taxon>Paraneoptera</taxon>
        <taxon>Psocodea</taxon>
        <taxon>Troctomorpha</taxon>
        <taxon>Phthiraptera</taxon>
        <taxon>Amblycera</taxon>
        <taxon>Menoponidae</taxon>
        <taxon>Menopon</taxon>
    </lineage>
</organism>
<evidence type="ECO:0000259" key="8">
    <source>
        <dbReference type="PROSITE" id="PS50002"/>
    </source>
</evidence>
<evidence type="ECO:0000256" key="4">
    <source>
        <dbReference type="ARBA" id="ARBA00030864"/>
    </source>
</evidence>
<dbReference type="InterPro" id="IPR037213">
    <property type="entry name" value="Run_dom_sf"/>
</dbReference>
<dbReference type="InterPro" id="IPR001452">
    <property type="entry name" value="SH3_domain"/>
</dbReference>
<dbReference type="SUPFAM" id="SSF47923">
    <property type="entry name" value="Ypt/Rab-GAP domain of gyp1p"/>
    <property type="match status" value="2"/>
</dbReference>
<feature type="compositionally biased region" description="Acidic residues" evidence="7">
    <location>
        <begin position="30"/>
        <end position="41"/>
    </location>
</feature>
<sequence length="1070" mass="123431">MEIAKSLFGDRQREGYGGKENYNERVETAASEDEGNPDYFDEGNLTSGLNSVDHGSSPIPDGPFSALTTSMIPQKAMVKFGQQNEDPNSQPEFRFDEFGFKVEEEDGPEQSSKKLLSIPFTEDPQHRLQWIAHLEFSHNKEVTEFTWDNVDTKLPKTEKLRAMVKEGIPHSLRRHLWMRMSGALLKKTSSEINYKEIIKMSSNDSLMTSKQIEKDLLKTMPSNVCFSHSDSTGIPRLRRVLRALAWLYPDIGYCQGTGIIAASILLFIEEEDAFWLLATIVEDLLPASYYSSTLVGVRADQRVLISLIGNYLSNIDALLKEHDIELSLITLNWFLTLFASVVHMKLLLRIWDLFFFDGSIVIFQVTLGMLKLKEPALLESENSAQIFNLLSDIPGELDDVELLINTSLEVTSSLTDAVIDTHRRRHLAYLMADQGTLVGNPEAVSNLPKQHLSRRQLRKSKSMIQVFLFGEEADEEDVKFKNIKHTEIMVDLRESVLQVARHFMSLDPKLNKVVLVPDYSMESHTLDHENYINVSRTKKRRAKALLDFERHDDDELGFRKNDIITVINQKDEHCWIGELNGLRGWFPAKFVELLDERSKQYSSAGDDSVSETVTDLVRGTLCPVIKQVLEHGMKRPSFLGGPCHPWLFIEEAATKEVERDFNSVYSRLVLCKTYRLDEDGKVLTPEELLYRCVQSVNLSHDNAHAQMDVKLRSLICIGLNEQVLHLWLEILCSCFEVVQKWYQPWSFVNSPGWVQIKCELRVLSQFAFNLNPDWELPPKKEQSQPLKDGVRDIISAAFVVRVFWRNVRNIAGLINHFCGVEGPVKMFWRGGIEHERGKIKGKKEERDLQPNYSLYKQFDLDKIVNENNNKKIELFLTILELNENERNAMRECCHDLFLLSLIYWVKKMKRRQDPLRKLQAVLVMILYKSQRWLTESARPSEKLRELYESVPSEELSDFVERLKNYKKSVNNVIKENWGIPVLHDFSILQTVIACCVQLNYLLNCPFPELEIQNYYCDSLLYGIYAYAKNGDGSWRTESERSPQELIEGFPNVLKVYEHLFSRLSREIDGQ</sequence>
<dbReference type="SMART" id="SM00164">
    <property type="entry name" value="TBC"/>
    <property type="match status" value="1"/>
</dbReference>
<keyword evidence="3" id="KW-0175">Coiled coil</keyword>
<accession>A0AAW2HK49</accession>
<dbReference type="SMART" id="SM00593">
    <property type="entry name" value="RUN"/>
    <property type="match status" value="1"/>
</dbReference>
<dbReference type="FunFam" id="2.30.30.40:FF:000115">
    <property type="entry name" value="Small G protein signaling modulator 3 homolog"/>
    <property type="match status" value="1"/>
</dbReference>
<evidence type="ECO:0000259" key="9">
    <source>
        <dbReference type="PROSITE" id="PS50086"/>
    </source>
</evidence>
<dbReference type="AlphaFoldDB" id="A0AAW2HK49"/>
<evidence type="ECO:0000256" key="3">
    <source>
        <dbReference type="ARBA" id="ARBA00023054"/>
    </source>
</evidence>
<comment type="similarity">
    <text evidence="1">Belongs to the small G protein signaling modulator family.</text>
</comment>
<dbReference type="Gene3D" id="1.10.472.80">
    <property type="entry name" value="Ypt/Rab-GAP domain of gyp1p, domain 3"/>
    <property type="match status" value="1"/>
</dbReference>
<dbReference type="Gene3D" id="1.10.8.270">
    <property type="entry name" value="putative rabgap domain of human tbc1 domain family member 14 like domains"/>
    <property type="match status" value="1"/>
</dbReference>
<dbReference type="InterPro" id="IPR035833">
    <property type="entry name" value="SGSM3_SH3"/>
</dbReference>
<evidence type="ECO:0000259" key="10">
    <source>
        <dbReference type="PROSITE" id="PS50826"/>
    </source>
</evidence>
<dbReference type="FunFam" id="1.10.8.270:FF:000013">
    <property type="entry name" value="Small G protein signaling modulator 3"/>
    <property type="match status" value="1"/>
</dbReference>
<dbReference type="Pfam" id="PF00566">
    <property type="entry name" value="RabGAP-TBC"/>
    <property type="match status" value="1"/>
</dbReference>
<dbReference type="PANTHER" id="PTHR47219">
    <property type="entry name" value="RAB GTPASE-ACTIVATING PROTEIN 1-LIKE"/>
    <property type="match status" value="1"/>
</dbReference>
<keyword evidence="2 6" id="KW-0728">SH3 domain</keyword>
<dbReference type="CDD" id="cd11813">
    <property type="entry name" value="SH3_SGSM3"/>
    <property type="match status" value="1"/>
</dbReference>
<dbReference type="GO" id="GO:0005096">
    <property type="term" value="F:GTPase activator activity"/>
    <property type="evidence" value="ECO:0007669"/>
    <property type="project" value="TreeGrafter"/>
</dbReference>
<evidence type="ECO:0000313" key="11">
    <source>
        <dbReference type="EMBL" id="KAL0269932.1"/>
    </source>
</evidence>
<dbReference type="Pfam" id="PF02759">
    <property type="entry name" value="RUN"/>
    <property type="match status" value="1"/>
</dbReference>
<dbReference type="EMBL" id="JARGDH010000004">
    <property type="protein sequence ID" value="KAL0269932.1"/>
    <property type="molecule type" value="Genomic_DNA"/>
</dbReference>
<evidence type="ECO:0000256" key="2">
    <source>
        <dbReference type="ARBA" id="ARBA00022443"/>
    </source>
</evidence>
<evidence type="ECO:0000256" key="6">
    <source>
        <dbReference type="PROSITE-ProRule" id="PRU00192"/>
    </source>
</evidence>
<evidence type="ECO:0000256" key="5">
    <source>
        <dbReference type="ARBA" id="ARBA00073333"/>
    </source>
</evidence>
<dbReference type="Pfam" id="PF00018">
    <property type="entry name" value="SH3_1"/>
    <property type="match status" value="1"/>
</dbReference>
<dbReference type="PANTHER" id="PTHR47219:SF13">
    <property type="entry name" value="RUN AND TBC1 DOMAIN-CONTAINING PROTEIN 3"/>
    <property type="match status" value="1"/>
</dbReference>
<feature type="compositionally biased region" description="Basic and acidic residues" evidence="7">
    <location>
        <begin position="8"/>
        <end position="27"/>
    </location>
</feature>
<dbReference type="SUPFAM" id="SSF140741">
    <property type="entry name" value="RUN domain-like"/>
    <property type="match status" value="1"/>
</dbReference>
<protein>
    <recommendedName>
        <fullName evidence="5">Small G protein signaling modulator 3</fullName>
    </recommendedName>
    <alternativeName>
        <fullName evidence="4">RUN and TBC1 domain-containing protein 3</fullName>
    </alternativeName>
</protein>
<evidence type="ECO:0000256" key="7">
    <source>
        <dbReference type="SAM" id="MobiDB-lite"/>
    </source>
</evidence>
<feature type="compositionally biased region" description="Polar residues" evidence="7">
    <location>
        <begin position="44"/>
        <end position="54"/>
    </location>
</feature>
<dbReference type="FunFam" id="1.20.58.900:FF:000016">
    <property type="entry name" value="Small G protein signaling modulator 3"/>
    <property type="match status" value="1"/>
</dbReference>
<dbReference type="InterPro" id="IPR036028">
    <property type="entry name" value="SH3-like_dom_sf"/>
</dbReference>
<feature type="domain" description="SH3" evidence="8">
    <location>
        <begin position="537"/>
        <end position="596"/>
    </location>
</feature>
<comment type="caution">
    <text evidence="11">The sequence shown here is derived from an EMBL/GenBank/DDBJ whole genome shotgun (WGS) entry which is preliminary data.</text>
</comment>
<evidence type="ECO:0000256" key="1">
    <source>
        <dbReference type="ARBA" id="ARBA00006296"/>
    </source>
</evidence>
<dbReference type="InterPro" id="IPR035969">
    <property type="entry name" value="Rab-GAP_TBC_sf"/>
</dbReference>
<name>A0AAW2HK49_9NEOP</name>
<feature type="domain" description="Rab-GAP TBC" evidence="9">
    <location>
        <begin position="167"/>
        <end position="358"/>
    </location>
</feature>
<dbReference type="SUPFAM" id="SSF50044">
    <property type="entry name" value="SH3-domain"/>
    <property type="match status" value="1"/>
</dbReference>
<dbReference type="SMART" id="SM00326">
    <property type="entry name" value="SH3"/>
    <property type="match status" value="1"/>
</dbReference>
<dbReference type="CDD" id="cd17688">
    <property type="entry name" value="RUN_SGSM3"/>
    <property type="match status" value="1"/>
</dbReference>
<dbReference type="PROSITE" id="PS50002">
    <property type="entry name" value="SH3"/>
    <property type="match status" value="1"/>
</dbReference>